<keyword evidence="3 6" id="KW-0812">Transmembrane</keyword>
<dbReference type="Pfam" id="PF02653">
    <property type="entry name" value="BPD_transp_2"/>
    <property type="match status" value="2"/>
</dbReference>
<feature type="transmembrane region" description="Helical" evidence="6">
    <location>
        <begin position="91"/>
        <end position="108"/>
    </location>
</feature>
<keyword evidence="4 6" id="KW-1133">Transmembrane helix</keyword>
<evidence type="ECO:0000256" key="1">
    <source>
        <dbReference type="ARBA" id="ARBA00004429"/>
    </source>
</evidence>
<feature type="transmembrane region" description="Helical" evidence="6">
    <location>
        <begin position="197"/>
        <end position="222"/>
    </location>
</feature>
<dbReference type="KEGG" id="msr:AU15_11290"/>
<dbReference type="CDD" id="cd06580">
    <property type="entry name" value="TM_PBP1_transp_TpRbsC_like"/>
    <property type="match status" value="2"/>
</dbReference>
<feature type="transmembrane region" description="Helical" evidence="6">
    <location>
        <begin position="114"/>
        <end position="134"/>
    </location>
</feature>
<feature type="transmembrane region" description="Helical" evidence="6">
    <location>
        <begin position="610"/>
        <end position="630"/>
    </location>
</feature>
<feature type="transmembrane region" description="Helical" evidence="6">
    <location>
        <begin position="432"/>
        <end position="451"/>
    </location>
</feature>
<feature type="transmembrane region" description="Helical" evidence="6">
    <location>
        <begin position="458"/>
        <end position="480"/>
    </location>
</feature>
<feature type="transmembrane region" description="Helical" evidence="6">
    <location>
        <begin position="510"/>
        <end position="526"/>
    </location>
</feature>
<dbReference type="Proteomes" id="UP000035081">
    <property type="component" value="Chromosome"/>
</dbReference>
<organism evidence="7 8">
    <name type="scientific">Marinobacter salarius</name>
    <dbReference type="NCBI Taxonomy" id="1420917"/>
    <lineage>
        <taxon>Bacteria</taxon>
        <taxon>Pseudomonadati</taxon>
        <taxon>Pseudomonadota</taxon>
        <taxon>Gammaproteobacteria</taxon>
        <taxon>Pseudomonadales</taxon>
        <taxon>Marinobacteraceae</taxon>
        <taxon>Marinobacter</taxon>
    </lineage>
</organism>
<protein>
    <submittedName>
        <fullName evidence="7">Sugar ABC transporter permease</fullName>
    </submittedName>
</protein>
<feature type="transmembrane region" description="Helical" evidence="6">
    <location>
        <begin position="146"/>
        <end position="164"/>
    </location>
</feature>
<feature type="transmembrane region" description="Helical" evidence="6">
    <location>
        <begin position="281"/>
        <end position="311"/>
    </location>
</feature>
<feature type="transmembrane region" description="Helical" evidence="6">
    <location>
        <begin position="323"/>
        <end position="345"/>
    </location>
</feature>
<name>W5YRA7_9GAMM</name>
<dbReference type="InterPro" id="IPR001851">
    <property type="entry name" value="ABC_transp_permease"/>
</dbReference>
<evidence type="ECO:0000313" key="8">
    <source>
        <dbReference type="Proteomes" id="UP000035081"/>
    </source>
</evidence>
<evidence type="ECO:0000256" key="3">
    <source>
        <dbReference type="ARBA" id="ARBA00022692"/>
    </source>
</evidence>
<feature type="transmembrane region" description="Helical" evidence="6">
    <location>
        <begin position="57"/>
        <end position="79"/>
    </location>
</feature>
<keyword evidence="5 6" id="KW-0472">Membrane</keyword>
<feature type="transmembrane region" description="Helical" evidence="6">
    <location>
        <begin position="554"/>
        <end position="574"/>
    </location>
</feature>
<feature type="transmembrane region" description="Helical" evidence="6">
    <location>
        <begin position="586"/>
        <end position="603"/>
    </location>
</feature>
<dbReference type="PANTHER" id="PTHR43370:SF2">
    <property type="entry name" value="ABC TRANSPORTER PERMEASE PROTEIN"/>
    <property type="match status" value="1"/>
</dbReference>
<proteinExistence type="predicted"/>
<feature type="transmembrane region" description="Helical" evidence="6">
    <location>
        <begin position="376"/>
        <end position="397"/>
    </location>
</feature>
<dbReference type="GO" id="GO:0005886">
    <property type="term" value="C:plasma membrane"/>
    <property type="evidence" value="ECO:0007669"/>
    <property type="project" value="UniProtKB-SubCell"/>
</dbReference>
<evidence type="ECO:0000256" key="6">
    <source>
        <dbReference type="SAM" id="Phobius"/>
    </source>
</evidence>
<evidence type="ECO:0000256" key="4">
    <source>
        <dbReference type="ARBA" id="ARBA00022989"/>
    </source>
</evidence>
<feature type="transmembrane region" description="Helical" evidence="6">
    <location>
        <begin position="243"/>
        <end position="261"/>
    </location>
</feature>
<evidence type="ECO:0000256" key="2">
    <source>
        <dbReference type="ARBA" id="ARBA00022475"/>
    </source>
</evidence>
<dbReference type="AlphaFoldDB" id="W5YRA7"/>
<feature type="transmembrane region" description="Helical" evidence="6">
    <location>
        <begin position="20"/>
        <end position="37"/>
    </location>
</feature>
<evidence type="ECO:0000313" key="7">
    <source>
        <dbReference type="EMBL" id="AHI31661.1"/>
    </source>
</evidence>
<feature type="transmembrane region" description="Helical" evidence="6">
    <location>
        <begin position="636"/>
        <end position="654"/>
    </location>
</feature>
<reference evidence="7 8" key="1">
    <citation type="journal article" date="2014" name="Genome Announc.">
        <title>Draft Genome Sequences of Marinobacter similis A3d10T and Marinobacter salarius R9SW1T.</title>
        <authorList>
            <person name="Ivanova E.P."/>
            <person name="Ng H.J."/>
            <person name="Webb H.K."/>
            <person name="Feng G."/>
            <person name="Oshima K."/>
            <person name="Hattori M."/>
            <person name="Ohkuma M."/>
            <person name="Sergeev A.F."/>
            <person name="Mikhailov V.V."/>
            <person name="Crawford R.J."/>
            <person name="Sawabe T."/>
        </authorList>
    </citation>
    <scope>NUCLEOTIDE SEQUENCE [LARGE SCALE GENOMIC DNA]</scope>
    <source>
        <strain evidence="8">A3d10 and R9SW1</strain>
    </source>
</reference>
<comment type="subcellular location">
    <subcellularLocation>
        <location evidence="1">Cell inner membrane</location>
        <topology evidence="1">Multi-pass membrane protein</topology>
    </subcellularLocation>
</comment>
<sequence length="675" mass="71415">MLLLERRPVDSSLMRWASPVLALVLTVITGFVLFLAMGKDPVEGLTFFFITPISDLIGLAELGLKMAPLLLCAAGLTVCYRAKLWNIGAEGHFLMGALGASAVAVQLVDASGVWVLPVVLVAGVLAGMLWAAIAAGLKTHLHCNEILTTIMLNYIALNLLLYAVHGPLKDPYGFGFPQSVMFGESALLPDLIPGTRLHLGLAFGLLAAVSVWVLFARSFIGFQLKVIGQDHRAAAFAGFGARRLTWFAFLVGGATAGLAGASEVTGPIGQLVPQVSPGYGYTAIIVVFLGRMHALGIIAASALLALTFIGGEMLQIAMNMPKAVTGLFQGLLLFYLLTCDAFIHYRIRLHAPVRKPTRVAAPAATQEPEMELLTNILAAMVVAGTPLLLVALGELICERSGVLNLGQEGMMLMGAVAGFVVALTTGSLAVAVFAAVFAGIGMALLFAFMAVTLAANQYAAGLALTIFGTGLSAFVGAGFVGESINGFERVAIPLLSDIPVIGRVLFHQDLLVYFSLVAFAGIWLFLHHSRGGLLLRAVGEDPEAANANGLKVLVVRYLAVVFGGGMAGLAGAYLSLAYTPMWTENMTAGRGWIALALVVFATWRPERVLIGAWLFGAASILHLVLQGLGWRASTELLAMLPYVVTILMLILLSFDPVRTRLNTPLSLGQPYRPSH</sequence>
<evidence type="ECO:0000256" key="5">
    <source>
        <dbReference type="ARBA" id="ARBA00023136"/>
    </source>
</evidence>
<gene>
    <name evidence="7" type="ORF">AU15_11290</name>
</gene>
<feature type="transmembrane region" description="Helical" evidence="6">
    <location>
        <begin position="409"/>
        <end position="426"/>
    </location>
</feature>
<keyword evidence="2" id="KW-1003">Cell membrane</keyword>
<dbReference type="PANTHER" id="PTHR43370">
    <property type="entry name" value="SUGAR ABC TRANSPORTER INTEGRAL MEMBRANE PROTEIN-RELATED"/>
    <property type="match status" value="1"/>
</dbReference>
<accession>W5YRA7</accession>
<dbReference type="HOGENOM" id="CLU_406994_0_0_6"/>
<dbReference type="GO" id="GO:0022857">
    <property type="term" value="F:transmembrane transporter activity"/>
    <property type="evidence" value="ECO:0007669"/>
    <property type="project" value="InterPro"/>
</dbReference>
<dbReference type="EMBL" id="CP007152">
    <property type="protein sequence ID" value="AHI31661.1"/>
    <property type="molecule type" value="Genomic_DNA"/>
</dbReference>